<evidence type="ECO:0000313" key="3">
    <source>
        <dbReference type="Proteomes" id="UP000076532"/>
    </source>
</evidence>
<protein>
    <submittedName>
        <fullName evidence="2">Uncharacterized protein</fullName>
    </submittedName>
</protein>
<dbReference type="EMBL" id="KV417641">
    <property type="protein sequence ID" value="KZP12871.1"/>
    <property type="molecule type" value="Genomic_DNA"/>
</dbReference>
<accession>A0A166BQ61</accession>
<feature type="transmembrane region" description="Helical" evidence="1">
    <location>
        <begin position="23"/>
        <end position="43"/>
    </location>
</feature>
<dbReference type="Proteomes" id="UP000076532">
    <property type="component" value="Unassembled WGS sequence"/>
</dbReference>
<keyword evidence="3" id="KW-1185">Reference proteome</keyword>
<proteinExistence type="predicted"/>
<keyword evidence="1" id="KW-0812">Transmembrane</keyword>
<dbReference type="OrthoDB" id="3038990at2759"/>
<keyword evidence="1" id="KW-0472">Membrane</keyword>
<organism evidence="2 3">
    <name type="scientific">Athelia psychrophila</name>
    <dbReference type="NCBI Taxonomy" id="1759441"/>
    <lineage>
        <taxon>Eukaryota</taxon>
        <taxon>Fungi</taxon>
        <taxon>Dikarya</taxon>
        <taxon>Basidiomycota</taxon>
        <taxon>Agaricomycotina</taxon>
        <taxon>Agaricomycetes</taxon>
        <taxon>Agaricomycetidae</taxon>
        <taxon>Atheliales</taxon>
        <taxon>Atheliaceae</taxon>
        <taxon>Athelia</taxon>
    </lineage>
</organism>
<feature type="transmembrane region" description="Helical" evidence="1">
    <location>
        <begin position="155"/>
        <end position="174"/>
    </location>
</feature>
<dbReference type="AlphaFoldDB" id="A0A166BQ61"/>
<evidence type="ECO:0000256" key="1">
    <source>
        <dbReference type="SAM" id="Phobius"/>
    </source>
</evidence>
<evidence type="ECO:0000313" key="2">
    <source>
        <dbReference type="EMBL" id="KZP12871.1"/>
    </source>
</evidence>
<reference evidence="2 3" key="1">
    <citation type="journal article" date="2016" name="Mol. Biol. Evol.">
        <title>Comparative Genomics of Early-Diverging Mushroom-Forming Fungi Provides Insights into the Origins of Lignocellulose Decay Capabilities.</title>
        <authorList>
            <person name="Nagy L.G."/>
            <person name="Riley R."/>
            <person name="Tritt A."/>
            <person name="Adam C."/>
            <person name="Daum C."/>
            <person name="Floudas D."/>
            <person name="Sun H."/>
            <person name="Yadav J.S."/>
            <person name="Pangilinan J."/>
            <person name="Larsson K.H."/>
            <person name="Matsuura K."/>
            <person name="Barry K."/>
            <person name="Labutti K."/>
            <person name="Kuo R."/>
            <person name="Ohm R.A."/>
            <person name="Bhattacharya S.S."/>
            <person name="Shirouzu T."/>
            <person name="Yoshinaga Y."/>
            <person name="Martin F.M."/>
            <person name="Grigoriev I.V."/>
            <person name="Hibbett D.S."/>
        </authorList>
    </citation>
    <scope>NUCLEOTIDE SEQUENCE [LARGE SCALE GENOMIC DNA]</scope>
    <source>
        <strain evidence="2 3">CBS 109695</strain>
    </source>
</reference>
<feature type="transmembrane region" description="Helical" evidence="1">
    <location>
        <begin position="55"/>
        <end position="79"/>
    </location>
</feature>
<sequence>MVFVLALVFLIKVPPDQNSCLVLFIWICLMNLTGSAAKAYLFLLRVRAIYDNSKLVVLLSGVGWLVVVCARMTLVFMIYTSPLTQTGHCATTDVGSIRIFSVGLNVAYDTCIFVSGSVRLASHANLTGTPWISSFIRGYGLPPTMRHLLQDGQKYYGITVLFILIAVVIAVSPVNPIYKSMSLAPAFAIETVMTCKVFRAMILRSLHPIQDIDLSVAPAEAHTTAMSIFELDTVMELRIRRTNTEHEYVE</sequence>
<name>A0A166BQ61_9AGAM</name>
<gene>
    <name evidence="2" type="ORF">FIBSPDRAFT_148988</name>
</gene>
<keyword evidence="1" id="KW-1133">Transmembrane helix</keyword>